<dbReference type="InParanoid" id="A0A1S0THA3"/>
<name>A0A1S0THA3_LOALO</name>
<dbReference type="KEGG" id="loa:LOAG_14631"/>
<evidence type="ECO:0000313" key="1">
    <source>
        <dbReference type="EMBL" id="EFO13895.2"/>
    </source>
</evidence>
<dbReference type="RefSeq" id="XP_003150174.2">
    <property type="nucleotide sequence ID" value="XM_003150126.1"/>
</dbReference>
<dbReference type="GeneID" id="9952113"/>
<reference evidence="1" key="1">
    <citation type="submission" date="2012-04" db="EMBL/GenBank/DDBJ databases">
        <title>The Genome Sequence of Loa loa.</title>
        <authorList>
            <consortium name="The Broad Institute Genome Sequencing Platform"/>
            <consortium name="Broad Institute Genome Sequencing Center for Infectious Disease"/>
            <person name="Nutman T.B."/>
            <person name="Fink D.L."/>
            <person name="Russ C."/>
            <person name="Young S."/>
            <person name="Zeng Q."/>
            <person name="Gargeya S."/>
            <person name="Alvarado L."/>
            <person name="Berlin A."/>
            <person name="Chapman S.B."/>
            <person name="Chen Z."/>
            <person name="Freedman E."/>
            <person name="Gellesch M."/>
            <person name="Goldberg J."/>
            <person name="Griggs A."/>
            <person name="Gujja S."/>
            <person name="Heilman E.R."/>
            <person name="Heiman D."/>
            <person name="Howarth C."/>
            <person name="Mehta T."/>
            <person name="Neiman D."/>
            <person name="Pearson M."/>
            <person name="Roberts A."/>
            <person name="Saif S."/>
            <person name="Shea T."/>
            <person name="Shenoy N."/>
            <person name="Sisk P."/>
            <person name="Stolte C."/>
            <person name="Sykes S."/>
            <person name="White J."/>
            <person name="Yandava C."/>
            <person name="Haas B."/>
            <person name="Henn M.R."/>
            <person name="Nusbaum C."/>
            <person name="Birren B."/>
        </authorList>
    </citation>
    <scope>NUCLEOTIDE SEQUENCE [LARGE SCALE GENOMIC DNA]</scope>
</reference>
<feature type="non-terminal residue" evidence="1">
    <location>
        <position position="70"/>
    </location>
</feature>
<gene>
    <name evidence="1" type="ORF">LOAG_14631</name>
</gene>
<protein>
    <submittedName>
        <fullName evidence="1">Uncharacterized protein</fullName>
    </submittedName>
</protein>
<dbReference type="AlphaFoldDB" id="A0A1S0THA3"/>
<proteinExistence type="predicted"/>
<sequence>MTSYFILVDMIDKEATCIIHINIYTHTQTYTPIHAHTHTYTCVHTQLHTYTHITYTDTHTYIHVHVQIYG</sequence>
<organism evidence="1">
    <name type="scientific">Loa loa</name>
    <name type="common">Eye worm</name>
    <name type="synonym">Filaria loa</name>
    <dbReference type="NCBI Taxonomy" id="7209"/>
    <lineage>
        <taxon>Eukaryota</taxon>
        <taxon>Metazoa</taxon>
        <taxon>Ecdysozoa</taxon>
        <taxon>Nematoda</taxon>
        <taxon>Chromadorea</taxon>
        <taxon>Rhabditida</taxon>
        <taxon>Spirurina</taxon>
        <taxon>Spiruromorpha</taxon>
        <taxon>Filarioidea</taxon>
        <taxon>Onchocercidae</taxon>
        <taxon>Loa</taxon>
    </lineage>
</organism>
<dbReference type="EMBL" id="JH713050">
    <property type="protein sequence ID" value="EFO13895.2"/>
    <property type="molecule type" value="Genomic_DNA"/>
</dbReference>
<accession>A0A1S0THA3</accession>
<dbReference type="CTD" id="9952113"/>